<dbReference type="SUPFAM" id="SSF51735">
    <property type="entry name" value="NAD(P)-binding Rossmann-fold domains"/>
    <property type="match status" value="1"/>
</dbReference>
<dbReference type="Gene3D" id="3.40.50.720">
    <property type="entry name" value="NAD(P)-binding Rossmann-like Domain"/>
    <property type="match status" value="1"/>
</dbReference>
<protein>
    <submittedName>
        <fullName evidence="2">SDR family oxidoreductase</fullName>
    </submittedName>
</protein>
<dbReference type="RefSeq" id="WP_344242452.1">
    <property type="nucleotide sequence ID" value="NZ_BAAAHH010000016.1"/>
</dbReference>
<dbReference type="Pfam" id="PF07993">
    <property type="entry name" value="NAD_binding_4"/>
    <property type="match status" value="1"/>
</dbReference>
<feature type="domain" description="Thioester reductase (TE)" evidence="1">
    <location>
        <begin position="9"/>
        <end position="231"/>
    </location>
</feature>
<name>A0ABP4BVT7_9ACTN</name>
<gene>
    <name evidence="2" type="ORF">GCM10009550_40760</name>
</gene>
<evidence type="ECO:0000259" key="1">
    <source>
        <dbReference type="Pfam" id="PF07993"/>
    </source>
</evidence>
<organism evidence="2 3">
    <name type="scientific">Actinocorallia libanotica</name>
    <dbReference type="NCBI Taxonomy" id="46162"/>
    <lineage>
        <taxon>Bacteria</taxon>
        <taxon>Bacillati</taxon>
        <taxon>Actinomycetota</taxon>
        <taxon>Actinomycetes</taxon>
        <taxon>Streptosporangiales</taxon>
        <taxon>Thermomonosporaceae</taxon>
        <taxon>Actinocorallia</taxon>
    </lineage>
</organism>
<keyword evidence="3" id="KW-1185">Reference proteome</keyword>
<dbReference type="InterPro" id="IPR051783">
    <property type="entry name" value="NAD(P)-dependent_oxidoreduct"/>
</dbReference>
<dbReference type="InterPro" id="IPR036291">
    <property type="entry name" value="NAD(P)-bd_dom_sf"/>
</dbReference>
<comment type="caution">
    <text evidence="2">The sequence shown here is derived from an EMBL/GenBank/DDBJ whole genome shotgun (WGS) entry which is preliminary data.</text>
</comment>
<evidence type="ECO:0000313" key="3">
    <source>
        <dbReference type="Proteomes" id="UP001500665"/>
    </source>
</evidence>
<proteinExistence type="predicted"/>
<sequence>MKDPDTLVVGATGLIGRWLVPELTRQGRGVAVLVRRAAAREAELRSWVTAHGGDAGRLSVLDGDLTKPGLGLPGGLDTVRDVYNLGARFDFGLDRAEARRVNVDGALEVVRWTSGLPGARRLVHLSGYRVAAVRDGLGAAELAALYRKAGAYEASKVEADQAVRAAARELGVPYNTVNPSSVIGDSATGETTQTLGLGQMVRDLHRGALPALPGDRRTWVPVVTVDHLARLLAAVPEHAAPGEALWALDEGTPPLHDLIRLVAAHLDVRAPRLSVPAGLLRRLPAGLTGADPETLSFLSADRYPTDSARRLEAAAGLTPPPVLPALRAWADHLTRAS</sequence>
<dbReference type="PANTHER" id="PTHR48079">
    <property type="entry name" value="PROTEIN YEEZ"/>
    <property type="match status" value="1"/>
</dbReference>
<dbReference type="EMBL" id="BAAAHH010000016">
    <property type="protein sequence ID" value="GAA0955622.1"/>
    <property type="molecule type" value="Genomic_DNA"/>
</dbReference>
<accession>A0ABP4BVT7</accession>
<dbReference type="Proteomes" id="UP001500665">
    <property type="component" value="Unassembled WGS sequence"/>
</dbReference>
<dbReference type="InterPro" id="IPR013120">
    <property type="entry name" value="FAR_NAD-bd"/>
</dbReference>
<dbReference type="PANTHER" id="PTHR48079:SF6">
    <property type="entry name" value="NAD(P)-BINDING DOMAIN-CONTAINING PROTEIN-RELATED"/>
    <property type="match status" value="1"/>
</dbReference>
<evidence type="ECO:0000313" key="2">
    <source>
        <dbReference type="EMBL" id="GAA0955622.1"/>
    </source>
</evidence>
<reference evidence="3" key="1">
    <citation type="journal article" date="2019" name="Int. J. Syst. Evol. Microbiol.">
        <title>The Global Catalogue of Microorganisms (GCM) 10K type strain sequencing project: providing services to taxonomists for standard genome sequencing and annotation.</title>
        <authorList>
            <consortium name="The Broad Institute Genomics Platform"/>
            <consortium name="The Broad Institute Genome Sequencing Center for Infectious Disease"/>
            <person name="Wu L."/>
            <person name="Ma J."/>
        </authorList>
    </citation>
    <scope>NUCLEOTIDE SEQUENCE [LARGE SCALE GENOMIC DNA]</scope>
    <source>
        <strain evidence="3">JCM 10696</strain>
    </source>
</reference>